<dbReference type="OrthoDB" id="6359816at2759"/>
<keyword evidence="4 5" id="KW-0539">Nucleus</keyword>
<evidence type="ECO:0000256" key="1">
    <source>
        <dbReference type="ARBA" id="ARBA00023015"/>
    </source>
</evidence>
<name>A0A8S3T630_MYTED</name>
<protein>
    <recommendedName>
        <fullName evidence="6">HTH psq-type domain-containing protein</fullName>
    </recommendedName>
</protein>
<dbReference type="InterPro" id="IPR009057">
    <property type="entry name" value="Homeodomain-like_sf"/>
</dbReference>
<comment type="caution">
    <text evidence="7">The sequence shown here is derived from an EMBL/GenBank/DDBJ whole genome shotgun (WGS) entry which is preliminary data.</text>
</comment>
<gene>
    <name evidence="7" type="ORF">MEDL_39012</name>
</gene>
<dbReference type="PANTHER" id="PTHR21545">
    <property type="entry name" value="TRANSCRIPTION FACTOR MLR1/2"/>
    <property type="match status" value="1"/>
</dbReference>
<evidence type="ECO:0000256" key="2">
    <source>
        <dbReference type="ARBA" id="ARBA00023125"/>
    </source>
</evidence>
<organism evidence="7 8">
    <name type="scientific">Mytilus edulis</name>
    <name type="common">Blue mussel</name>
    <dbReference type="NCBI Taxonomy" id="6550"/>
    <lineage>
        <taxon>Eukaryota</taxon>
        <taxon>Metazoa</taxon>
        <taxon>Spiralia</taxon>
        <taxon>Lophotrochozoa</taxon>
        <taxon>Mollusca</taxon>
        <taxon>Bivalvia</taxon>
        <taxon>Autobranchia</taxon>
        <taxon>Pteriomorphia</taxon>
        <taxon>Mytilida</taxon>
        <taxon>Mytiloidea</taxon>
        <taxon>Mytilidae</taxon>
        <taxon>Mytilinae</taxon>
        <taxon>Mytilus</taxon>
    </lineage>
</organism>
<dbReference type="AlphaFoldDB" id="A0A8S3T630"/>
<accession>A0A8S3T630</accession>
<evidence type="ECO:0000259" key="6">
    <source>
        <dbReference type="PROSITE" id="PS50960"/>
    </source>
</evidence>
<comment type="subcellular location">
    <subcellularLocation>
        <location evidence="5">Nucleus</location>
    </subcellularLocation>
</comment>
<keyword evidence="2 5" id="KW-0238">DNA-binding</keyword>
<dbReference type="GO" id="GO:0003677">
    <property type="term" value="F:DNA binding"/>
    <property type="evidence" value="ECO:0007669"/>
    <property type="project" value="UniProtKB-UniRule"/>
</dbReference>
<reference evidence="7" key="1">
    <citation type="submission" date="2021-03" db="EMBL/GenBank/DDBJ databases">
        <authorList>
            <person name="Bekaert M."/>
        </authorList>
    </citation>
    <scope>NUCLEOTIDE SEQUENCE</scope>
</reference>
<dbReference type="SUPFAM" id="SSF46689">
    <property type="entry name" value="Homeodomain-like"/>
    <property type="match status" value="6"/>
</dbReference>
<evidence type="ECO:0000313" key="7">
    <source>
        <dbReference type="EMBL" id="CAG2225889.1"/>
    </source>
</evidence>
<evidence type="ECO:0000256" key="4">
    <source>
        <dbReference type="ARBA" id="ARBA00023242"/>
    </source>
</evidence>
<sequence>MFRTRLYKNAGRKGKDYKWYTPSDLEKAVEAFRSGKMNGRQAAEYYGVPVGTVYDRVAKTKPPSVNFQHELFRQIFSSAFCNIPDSGRTPEAARMYKQYDEMSLLRAVEAVVTGHFLQKSRDKKNKLQYRKKYSEETLLKALDSVITGVMSQTGAAKYYGVPQQTIFKYDNLLKQTKGSRRKYRKYSHEDLENAVTAVVSGTMSQTMAAKIYRVPRQTIWHRLEKVGDVFVRKKFKIIKFSHHKLYLSEPLLFKRSKRKVPPRYREYDEESLRQAIQAVFSGKMTQTQASKAFGVPRQTIGNNYKTEFDVAATHNKIQVQPHSYGGSRRPRRSMDYKGYNEANLEMALEAVMSGRMYQTQAAKTFGVPRQTIGSRIDKLNRTNCGGLRGSRRRKDYKGYHQANLEMAVTAVMSGEMNAIQASHCYGVPSRTIYDRVAKARNSGKKKQNENKISVEGIIKPEDYKTDSDYTFISDNKEQQDNIILENPEDYNTDTNCTVISDDKEQYDYIVVSKLEEDDEQQM</sequence>
<keyword evidence="8" id="KW-1185">Reference proteome</keyword>
<proteinExistence type="predicted"/>
<dbReference type="GO" id="GO:0005634">
    <property type="term" value="C:nucleus"/>
    <property type="evidence" value="ECO:0007669"/>
    <property type="project" value="UniProtKB-SubCell"/>
</dbReference>
<evidence type="ECO:0000313" key="8">
    <source>
        <dbReference type="Proteomes" id="UP000683360"/>
    </source>
</evidence>
<keyword evidence="3" id="KW-0804">Transcription</keyword>
<dbReference type="PANTHER" id="PTHR21545:SF13">
    <property type="entry name" value="ECDYSONE-INDUCED PROTEIN 93F, ISOFORM C"/>
    <property type="match status" value="1"/>
</dbReference>
<dbReference type="Proteomes" id="UP000683360">
    <property type="component" value="Unassembled WGS sequence"/>
</dbReference>
<dbReference type="EMBL" id="CAJPWZ010001862">
    <property type="protein sequence ID" value="CAG2225889.1"/>
    <property type="molecule type" value="Genomic_DNA"/>
</dbReference>
<evidence type="ECO:0000256" key="5">
    <source>
        <dbReference type="PROSITE-ProRule" id="PRU00320"/>
    </source>
</evidence>
<keyword evidence="1" id="KW-0805">Transcription regulation</keyword>
<feature type="domain" description="HTH psq-type" evidence="6">
    <location>
        <begin position="177"/>
        <end position="229"/>
    </location>
</feature>
<dbReference type="InterPro" id="IPR007889">
    <property type="entry name" value="HTH_Psq"/>
</dbReference>
<dbReference type="Pfam" id="PF05225">
    <property type="entry name" value="HTH_psq"/>
    <property type="match status" value="6"/>
</dbReference>
<dbReference type="GO" id="GO:0006357">
    <property type="term" value="P:regulation of transcription by RNA polymerase II"/>
    <property type="evidence" value="ECO:0007669"/>
    <property type="project" value="TreeGrafter"/>
</dbReference>
<dbReference type="PROSITE" id="PS50960">
    <property type="entry name" value="HTH_PSQ"/>
    <property type="match status" value="1"/>
</dbReference>
<dbReference type="Gene3D" id="1.10.10.60">
    <property type="entry name" value="Homeodomain-like"/>
    <property type="match status" value="6"/>
</dbReference>
<feature type="DNA-binding region" description="H-T-H motif" evidence="5">
    <location>
        <begin position="205"/>
        <end position="225"/>
    </location>
</feature>
<evidence type="ECO:0000256" key="3">
    <source>
        <dbReference type="ARBA" id="ARBA00023163"/>
    </source>
</evidence>